<dbReference type="Proteomes" id="UP000424527">
    <property type="component" value="Unassembled WGS sequence"/>
</dbReference>
<feature type="compositionally biased region" description="Polar residues" evidence="1">
    <location>
        <begin position="152"/>
        <end position="186"/>
    </location>
</feature>
<accession>A0A6G0IWW0</accession>
<proteinExistence type="predicted"/>
<evidence type="ECO:0000313" key="3">
    <source>
        <dbReference type="Proteomes" id="UP000424527"/>
    </source>
</evidence>
<feature type="compositionally biased region" description="Low complexity" evidence="1">
    <location>
        <begin position="63"/>
        <end position="74"/>
    </location>
</feature>
<name>A0A6G0IWW0_LARCR</name>
<protein>
    <submittedName>
        <fullName evidence="2">Uncharacterized protein</fullName>
    </submittedName>
</protein>
<feature type="region of interest" description="Disordered" evidence="1">
    <location>
        <begin position="1"/>
        <end position="93"/>
    </location>
</feature>
<evidence type="ECO:0000256" key="1">
    <source>
        <dbReference type="SAM" id="MobiDB-lite"/>
    </source>
</evidence>
<gene>
    <name evidence="2" type="ORF">D5F01_LYC04493</name>
</gene>
<feature type="region of interest" description="Disordered" evidence="1">
    <location>
        <begin position="112"/>
        <end position="189"/>
    </location>
</feature>
<comment type="caution">
    <text evidence="2">The sequence shown here is derived from an EMBL/GenBank/DDBJ whole genome shotgun (WGS) entry which is preliminary data.</text>
</comment>
<feature type="compositionally biased region" description="Basic and acidic residues" evidence="1">
    <location>
        <begin position="8"/>
        <end position="17"/>
    </location>
</feature>
<organism evidence="2 3">
    <name type="scientific">Larimichthys crocea</name>
    <name type="common">Large yellow croaker</name>
    <name type="synonym">Pseudosciaena crocea</name>
    <dbReference type="NCBI Taxonomy" id="215358"/>
    <lineage>
        <taxon>Eukaryota</taxon>
        <taxon>Metazoa</taxon>
        <taxon>Chordata</taxon>
        <taxon>Craniata</taxon>
        <taxon>Vertebrata</taxon>
        <taxon>Euteleostomi</taxon>
        <taxon>Actinopterygii</taxon>
        <taxon>Neopterygii</taxon>
        <taxon>Teleostei</taxon>
        <taxon>Neoteleostei</taxon>
        <taxon>Acanthomorphata</taxon>
        <taxon>Eupercaria</taxon>
        <taxon>Sciaenidae</taxon>
        <taxon>Larimichthys</taxon>
    </lineage>
</organism>
<sequence length="422" mass="45799">MEEDDREKEEVSRRSSESVDESSSSITSSSQDITPSGLIPSLSGQQNAPKGCEQQEDPEDKLSSGSSGLTSSTSQQEPLPQPSSAKDTPPPAVLSPLVRLIDIRSIGGMYHQASPNNFTSKKPAASASTPQVSPHHHTSTNNAILPAKDSTFDQPETTVPTNPPNATHQLQTAPLDQGESASTSCQPPAPKFISRLSRKFRRGCTSTRQSQALDGFPSAEQFKTAPTTFQTSCSPMPDDLNIFGPPTRDVSTSTLSSIWTTNLTTVKSSQQVVPQSSISPQIDQPYSTIISFPSNSNCTAVRSETSRARRTRMRLSTPCQTLLLQSKLLQPCVSLTRLSVQECFQMSNGRCSARYVEPDDNNDDGKENDEGDSSFDLNTLYSGHSSSGDSEDSLVCDPNYKPWLTKKRLLLEYEAARSLINT</sequence>
<keyword evidence="3" id="KW-1185">Reference proteome</keyword>
<dbReference type="EMBL" id="REGW02000005">
    <property type="protein sequence ID" value="KAE8295761.1"/>
    <property type="molecule type" value="Genomic_DNA"/>
</dbReference>
<feature type="compositionally biased region" description="Low complexity" evidence="1">
    <location>
        <begin position="21"/>
        <end position="30"/>
    </location>
</feature>
<evidence type="ECO:0000313" key="2">
    <source>
        <dbReference type="EMBL" id="KAE8295761.1"/>
    </source>
</evidence>
<feature type="compositionally biased region" description="Acidic residues" evidence="1">
    <location>
        <begin position="358"/>
        <end position="373"/>
    </location>
</feature>
<feature type="region of interest" description="Disordered" evidence="1">
    <location>
        <begin position="354"/>
        <end position="393"/>
    </location>
</feature>
<feature type="compositionally biased region" description="Polar residues" evidence="1">
    <location>
        <begin position="113"/>
        <end position="132"/>
    </location>
</feature>
<feature type="compositionally biased region" description="Polar residues" evidence="1">
    <location>
        <begin position="75"/>
        <end position="86"/>
    </location>
</feature>
<reference evidence="2 3" key="1">
    <citation type="submission" date="2019-07" db="EMBL/GenBank/DDBJ databases">
        <title>Chromosome genome assembly for large yellow croaker.</title>
        <authorList>
            <person name="Xiao S."/>
        </authorList>
    </citation>
    <scope>NUCLEOTIDE SEQUENCE [LARGE SCALE GENOMIC DNA]</scope>
    <source>
        <strain evidence="2">JMULYC20181020</strain>
        <tissue evidence="2">Muscle</tissue>
    </source>
</reference>
<dbReference type="AlphaFoldDB" id="A0A6G0IWW0"/>